<dbReference type="HOGENOM" id="CLU_007383_8_3_1"/>
<dbReference type="Gene3D" id="3.40.50.720">
    <property type="entry name" value="NAD(P)-binding Rossmann-like Domain"/>
    <property type="match status" value="1"/>
</dbReference>
<dbReference type="EMBL" id="JPKY01000119">
    <property type="protein sequence ID" value="KFH41675.1"/>
    <property type="molecule type" value="Genomic_DNA"/>
</dbReference>
<dbReference type="OrthoDB" id="419598at2759"/>
<dbReference type="PANTHER" id="PTHR43162:SF1">
    <property type="entry name" value="PRESTALK A DIFFERENTIATION PROTEIN A"/>
    <property type="match status" value="1"/>
</dbReference>
<name>A0A086SX43_HAPC1</name>
<gene>
    <name evidence="2" type="ORF">ACRE_076250</name>
</gene>
<dbReference type="InterPro" id="IPR051604">
    <property type="entry name" value="Ergot_Alk_Oxidoreductase"/>
</dbReference>
<feature type="domain" description="NmrA-like" evidence="1">
    <location>
        <begin position="3"/>
        <end position="296"/>
    </location>
</feature>
<comment type="caution">
    <text evidence="2">The sequence shown here is derived from an EMBL/GenBank/DDBJ whole genome shotgun (WGS) entry which is preliminary data.</text>
</comment>
<keyword evidence="3" id="KW-1185">Reference proteome</keyword>
<proteinExistence type="predicted"/>
<dbReference type="STRING" id="857340.A0A086SX43"/>
<dbReference type="Proteomes" id="UP000029964">
    <property type="component" value="Unassembled WGS sequence"/>
</dbReference>
<protein>
    <recommendedName>
        <fullName evidence="1">NmrA-like domain-containing protein</fullName>
    </recommendedName>
</protein>
<dbReference type="AlphaFoldDB" id="A0A086SX43"/>
<dbReference type="InterPro" id="IPR008030">
    <property type="entry name" value="NmrA-like"/>
</dbReference>
<dbReference type="InterPro" id="IPR036291">
    <property type="entry name" value="NAD(P)-bd_dom_sf"/>
</dbReference>
<sequence>MTRVVVFGASGVQGAAQVAVLARTGHHPVAVSRSPKPLEIDGRPIETFALDFNDGPALAKVLDGAEVIFLNLPSTSFQAAEPIVAATEAIARAASRSPTVRLVVFNTSMPVPEEKHGIKARDDRVDMRRILREAGPPVISIQPVAFLDNLLEGWAYPPIAERQTVVYCHKPDLEVSWICHHDLAQLMVAAMDRPDLAGRNIPVGGPDTVRLEQLAEKLSRGWDRPMAYENQTVDDFCDKISVAMRARAGIDADRVVSQMHKAYTFYNESPDKPFKVDMAPVLKELPVTLTPVEEWARRTKHRLPPPKTMTTTMTTTTTTG</sequence>
<dbReference type="SUPFAM" id="SSF51735">
    <property type="entry name" value="NAD(P)-binding Rossmann-fold domains"/>
    <property type="match status" value="1"/>
</dbReference>
<organism evidence="2 3">
    <name type="scientific">Hapsidospora chrysogenum (strain ATCC 11550 / CBS 779.69 / DSM 880 / IAM 14645 / JCM 23072 / IMI 49137)</name>
    <name type="common">Acremonium chrysogenum</name>
    <dbReference type="NCBI Taxonomy" id="857340"/>
    <lineage>
        <taxon>Eukaryota</taxon>
        <taxon>Fungi</taxon>
        <taxon>Dikarya</taxon>
        <taxon>Ascomycota</taxon>
        <taxon>Pezizomycotina</taxon>
        <taxon>Sordariomycetes</taxon>
        <taxon>Hypocreomycetidae</taxon>
        <taxon>Hypocreales</taxon>
        <taxon>Bionectriaceae</taxon>
        <taxon>Hapsidospora</taxon>
    </lineage>
</organism>
<evidence type="ECO:0000313" key="2">
    <source>
        <dbReference type="EMBL" id="KFH41675.1"/>
    </source>
</evidence>
<evidence type="ECO:0000259" key="1">
    <source>
        <dbReference type="Pfam" id="PF05368"/>
    </source>
</evidence>
<accession>A0A086SX43</accession>
<evidence type="ECO:0000313" key="3">
    <source>
        <dbReference type="Proteomes" id="UP000029964"/>
    </source>
</evidence>
<dbReference type="PANTHER" id="PTHR43162">
    <property type="match status" value="1"/>
</dbReference>
<reference evidence="3" key="1">
    <citation type="journal article" date="2014" name="Genome Announc.">
        <title>Genome sequence and annotation of Acremonium chrysogenum, producer of the beta-lactam antibiotic cephalosporin C.</title>
        <authorList>
            <person name="Terfehr D."/>
            <person name="Dahlmann T.A."/>
            <person name="Specht T."/>
            <person name="Zadra I."/>
            <person name="Kuernsteiner H."/>
            <person name="Kueck U."/>
        </authorList>
    </citation>
    <scope>NUCLEOTIDE SEQUENCE [LARGE SCALE GENOMIC DNA]</scope>
    <source>
        <strain evidence="3">ATCC 11550 / CBS 779.69 / DSM 880 / IAM 14645 / JCM 23072 / IMI 49137</strain>
    </source>
</reference>
<dbReference type="Pfam" id="PF05368">
    <property type="entry name" value="NmrA"/>
    <property type="match status" value="1"/>
</dbReference>